<dbReference type="PANTHER" id="PTHR14168">
    <property type="entry name" value="TUMOR-ASSOCIATED CALCIUM SIGNAL TRANSDUCER"/>
    <property type="match status" value="1"/>
</dbReference>
<dbReference type="PANTHER" id="PTHR14168:SF4">
    <property type="entry name" value="EPITHELIAL CELL ADHESION MOLECULE PRECURSOR"/>
    <property type="match status" value="1"/>
</dbReference>
<evidence type="ECO:0000313" key="7">
    <source>
        <dbReference type="RefSeq" id="XP_026134923.1"/>
    </source>
</evidence>
<dbReference type="CDD" id="cd00191">
    <property type="entry name" value="TY"/>
    <property type="match status" value="1"/>
</dbReference>
<reference evidence="7" key="1">
    <citation type="submission" date="2025-08" db="UniProtKB">
        <authorList>
            <consortium name="RefSeq"/>
        </authorList>
    </citation>
    <scope>IDENTIFICATION</scope>
    <source>
        <strain evidence="7">Wakin</strain>
        <tissue evidence="7">Muscle</tissue>
    </source>
</reference>
<feature type="transmembrane region" description="Helical" evidence="3">
    <location>
        <begin position="278"/>
        <end position="301"/>
    </location>
</feature>
<keyword evidence="1" id="KW-1015">Disulfide bond</keyword>
<evidence type="ECO:0000313" key="6">
    <source>
        <dbReference type="Proteomes" id="UP000515129"/>
    </source>
</evidence>
<dbReference type="Proteomes" id="UP000515129">
    <property type="component" value="Chromosome 13"/>
</dbReference>
<sequence length="307" mass="34901">MLPNISQEKFLSMMKVLIGLFVVVLVDVVASQCPNCDTMKWAKCDGTPCQCNLQFSPSYWQKIDCTKLIPKCFLMKAEMYRARKNMSTRSIGGKPVESAFVDNDGFYDPECESNGKFKAIQCNGTEVCWCVNSAGVRRSDKRDKNIKCDPVETYWVRLELKHKDGPVALDATKLKIGIENALLERYKLDKKFVSEVQYDKDGRLIVVDVKKEKGERVPDLSLMTYYMEKDIKITPLFYDDRKPFEVSVEGTKVSMENILVYYVDEVAPTFTMQKLTGGIIAVIVVVSLIVIAGLMVLFFLARRLKAQ</sequence>
<accession>A0A6P6QN93</accession>
<gene>
    <name evidence="7" type="primary">LOC113113033</name>
</gene>
<protein>
    <submittedName>
        <fullName evidence="7">Tumor-associated calcium signal transducer 2-like isoform X1</fullName>
    </submittedName>
</protein>
<dbReference type="AlphaFoldDB" id="A0A6P6QN93"/>
<dbReference type="InterPro" id="IPR049420">
    <property type="entry name" value="EPCAM-Trop-2_C"/>
</dbReference>
<dbReference type="GO" id="GO:0016020">
    <property type="term" value="C:membrane"/>
    <property type="evidence" value="ECO:0007669"/>
    <property type="project" value="InterPro"/>
</dbReference>
<keyword evidence="3" id="KW-1133">Transmembrane helix</keyword>
<dbReference type="Pfam" id="PF00086">
    <property type="entry name" value="Thyroglobulin_1"/>
    <property type="match status" value="1"/>
</dbReference>
<dbReference type="PROSITE" id="PS51162">
    <property type="entry name" value="THYROGLOBULIN_1_2"/>
    <property type="match status" value="1"/>
</dbReference>
<keyword evidence="4" id="KW-0732">Signal</keyword>
<proteinExistence type="predicted"/>
<keyword evidence="3" id="KW-0812">Transmembrane</keyword>
<keyword evidence="6" id="KW-1185">Reference proteome</keyword>
<dbReference type="PROSITE" id="PS00484">
    <property type="entry name" value="THYROGLOBULIN_1_1"/>
    <property type="match status" value="1"/>
</dbReference>
<evidence type="ECO:0000256" key="1">
    <source>
        <dbReference type="ARBA" id="ARBA00023157"/>
    </source>
</evidence>
<evidence type="ECO:0000256" key="4">
    <source>
        <dbReference type="SAM" id="SignalP"/>
    </source>
</evidence>
<dbReference type="InterPro" id="IPR000716">
    <property type="entry name" value="Thyroglobulin_1"/>
</dbReference>
<dbReference type="SMART" id="SM00211">
    <property type="entry name" value="TY"/>
    <property type="match status" value="1"/>
</dbReference>
<keyword evidence="3" id="KW-0472">Membrane</keyword>
<feature type="chain" id="PRO_5028110660" evidence="4">
    <location>
        <begin position="32"/>
        <end position="307"/>
    </location>
</feature>
<feature type="signal peptide" evidence="4">
    <location>
        <begin position="1"/>
        <end position="31"/>
    </location>
</feature>
<organism evidence="6 7">
    <name type="scientific">Carassius auratus</name>
    <name type="common">Goldfish</name>
    <dbReference type="NCBI Taxonomy" id="7957"/>
    <lineage>
        <taxon>Eukaryota</taxon>
        <taxon>Metazoa</taxon>
        <taxon>Chordata</taxon>
        <taxon>Craniata</taxon>
        <taxon>Vertebrata</taxon>
        <taxon>Euteleostomi</taxon>
        <taxon>Actinopterygii</taxon>
        <taxon>Neopterygii</taxon>
        <taxon>Teleostei</taxon>
        <taxon>Ostariophysi</taxon>
        <taxon>Cypriniformes</taxon>
        <taxon>Cyprinidae</taxon>
        <taxon>Cyprininae</taxon>
        <taxon>Carassius</taxon>
    </lineage>
</organism>
<dbReference type="SUPFAM" id="SSF57610">
    <property type="entry name" value="Thyroglobulin type-1 domain"/>
    <property type="match status" value="1"/>
</dbReference>
<evidence type="ECO:0000259" key="5">
    <source>
        <dbReference type="PROSITE" id="PS51162"/>
    </source>
</evidence>
<name>A0A6P6QN93_CARAU</name>
<dbReference type="KEGG" id="caua:113113033"/>
<dbReference type="OrthoDB" id="8953056at2759"/>
<dbReference type="GeneID" id="113113033"/>
<dbReference type="Gene3D" id="4.10.800.10">
    <property type="entry name" value="Thyroglobulin type-1"/>
    <property type="match status" value="1"/>
</dbReference>
<evidence type="ECO:0000256" key="2">
    <source>
        <dbReference type="PROSITE-ProRule" id="PRU00500"/>
    </source>
</evidence>
<dbReference type="RefSeq" id="XP_026134923.1">
    <property type="nucleotide sequence ID" value="XM_026279138.1"/>
</dbReference>
<evidence type="ECO:0000256" key="3">
    <source>
        <dbReference type="SAM" id="Phobius"/>
    </source>
</evidence>
<comment type="caution">
    <text evidence="2">Lacks conserved residue(s) required for the propagation of feature annotation.</text>
</comment>
<dbReference type="InterPro" id="IPR043406">
    <property type="entry name" value="EPCAM/Trop-2"/>
</dbReference>
<feature type="domain" description="Thyroglobulin type-1" evidence="5">
    <location>
        <begin position="69"/>
        <end position="148"/>
    </location>
</feature>
<dbReference type="InterPro" id="IPR036857">
    <property type="entry name" value="Thyroglobulin_1_sf"/>
</dbReference>
<dbReference type="Pfam" id="PF21283">
    <property type="entry name" value="EPCAM-Trop-2_C"/>
    <property type="match status" value="1"/>
</dbReference>